<keyword evidence="1" id="KW-0808">Transferase</keyword>
<sequence>MDNKKKKIALLLCSTGNEAFAVGNVIIGAKKYLFQNLKDEDYDVVFYTDKLEPNDENALKKIFPRIIIRIYKPPFDNITKNTDMFTYYSLFTYARFEGFDMLDDYRQLFYIDTDVVIQKDISHVFDIKGDYNVCYYGNDIKIIDKLKNNANQKTIENIIKDGYSLDKKEIMAGIYILNDTLHCYKEMKKWLYDFVIKYKLNDEDTLSIAMEHFNIKVNELDKRYNCLPWSEIAKYAYILHSIGPKKFWRDTYNKDWEDNNKIWTEYGGNTTYNEIYKKRKIIDKIVWLIPSYNLRNKIRGFLLKKIGLSAR</sequence>
<dbReference type="Gene3D" id="3.90.550.10">
    <property type="entry name" value="Spore Coat Polysaccharide Biosynthesis Protein SpsA, Chain A"/>
    <property type="match status" value="1"/>
</dbReference>
<reference evidence="1 2" key="1">
    <citation type="submission" date="2014-04" db="EMBL/GenBank/DDBJ databases">
        <title>Whole genome sequence of 'Brachyspira hampsonii' D13-03603F2.</title>
        <authorList>
            <person name="Patterson A.H."/>
            <person name="Chaban B."/>
            <person name="Fernando C."/>
            <person name="Harding J.C."/>
            <person name="Hill J.E."/>
        </authorList>
    </citation>
    <scope>NUCLEOTIDE SEQUENCE [LARGE SCALE GENOMIC DNA]</scope>
    <source>
        <strain evidence="1 2">D13-03603F2</strain>
    </source>
</reference>
<dbReference type="Pfam" id="PF01501">
    <property type="entry name" value="Glyco_transf_8"/>
    <property type="match status" value="1"/>
</dbReference>
<protein>
    <submittedName>
        <fullName evidence="1">Glycosyl transferase family 8</fullName>
    </submittedName>
</protein>
<organism evidence="1 2">
    <name type="scientific">Brachyspira murdochii</name>
    <dbReference type="NCBI Taxonomy" id="84378"/>
    <lineage>
        <taxon>Bacteria</taxon>
        <taxon>Pseudomonadati</taxon>
        <taxon>Spirochaetota</taxon>
        <taxon>Spirochaetia</taxon>
        <taxon>Brachyspirales</taxon>
        <taxon>Brachyspiraceae</taxon>
        <taxon>Brachyspira</taxon>
    </lineage>
</organism>
<keyword evidence="2" id="KW-1185">Reference proteome</keyword>
<dbReference type="SUPFAM" id="SSF53448">
    <property type="entry name" value="Nucleotide-diphospho-sugar transferases"/>
    <property type="match status" value="1"/>
</dbReference>
<dbReference type="Proteomes" id="UP000238924">
    <property type="component" value="Unassembled WGS sequence"/>
</dbReference>
<comment type="caution">
    <text evidence="1">The sequence shown here is derived from an EMBL/GenBank/DDBJ whole genome shotgun (WGS) entry which is preliminary data.</text>
</comment>
<dbReference type="RefSeq" id="WP_104617967.1">
    <property type="nucleotide sequence ID" value="NZ_JJMJ01000034.1"/>
</dbReference>
<name>A0ABX5B7W8_9SPIR</name>
<dbReference type="EMBL" id="JJMJ01000034">
    <property type="protein sequence ID" value="PPS22884.1"/>
    <property type="molecule type" value="Genomic_DNA"/>
</dbReference>
<dbReference type="InterPro" id="IPR002495">
    <property type="entry name" value="Glyco_trans_8"/>
</dbReference>
<gene>
    <name evidence="1" type="ORF">DJ52_02180</name>
</gene>
<evidence type="ECO:0000313" key="2">
    <source>
        <dbReference type="Proteomes" id="UP000238924"/>
    </source>
</evidence>
<proteinExistence type="predicted"/>
<dbReference type="InterPro" id="IPR029044">
    <property type="entry name" value="Nucleotide-diphossugar_trans"/>
</dbReference>
<dbReference type="GO" id="GO:0016740">
    <property type="term" value="F:transferase activity"/>
    <property type="evidence" value="ECO:0007669"/>
    <property type="project" value="UniProtKB-KW"/>
</dbReference>
<evidence type="ECO:0000313" key="1">
    <source>
        <dbReference type="EMBL" id="PPS22884.1"/>
    </source>
</evidence>
<accession>A0ABX5B7W8</accession>